<dbReference type="SUPFAM" id="SSF82171">
    <property type="entry name" value="DPP6 N-terminal domain-like"/>
    <property type="match status" value="1"/>
</dbReference>
<dbReference type="PANTHER" id="PTHR37841:SF1">
    <property type="entry name" value="DUF3298 DOMAIN-CONTAINING PROTEIN"/>
    <property type="match status" value="1"/>
</dbReference>
<reference evidence="1 2" key="1">
    <citation type="submission" date="2024-06" db="EMBL/GenBank/DDBJ databases">
        <title>Burkholderia sola in Mexico.</title>
        <authorList>
            <person name="Estrada P."/>
        </authorList>
    </citation>
    <scope>NUCLEOTIDE SEQUENCE [LARGE SCALE GENOMIC DNA]</scope>
    <source>
        <strain evidence="1 2">CpTa8-5</strain>
    </source>
</reference>
<evidence type="ECO:0000313" key="1">
    <source>
        <dbReference type="EMBL" id="MET1478820.1"/>
    </source>
</evidence>
<dbReference type="InterPro" id="IPR032774">
    <property type="entry name" value="WG_beta_rep"/>
</dbReference>
<proteinExistence type="predicted"/>
<dbReference type="Pfam" id="PF14903">
    <property type="entry name" value="WG_beta_rep"/>
    <property type="match status" value="2"/>
</dbReference>
<accession>A0ABV2CI90</accession>
<comment type="caution">
    <text evidence="1">The sequence shown here is derived from an EMBL/GenBank/DDBJ whole genome shotgun (WGS) entry which is preliminary data.</text>
</comment>
<dbReference type="PANTHER" id="PTHR37841">
    <property type="entry name" value="GLR2918 PROTEIN"/>
    <property type="match status" value="1"/>
</dbReference>
<dbReference type="Proteomes" id="UP001548587">
    <property type="component" value="Unassembled WGS sequence"/>
</dbReference>
<dbReference type="EMBL" id="JBEWCH010000036">
    <property type="protein sequence ID" value="MET1478820.1"/>
    <property type="molecule type" value="Genomic_DNA"/>
</dbReference>
<keyword evidence="2" id="KW-1185">Reference proteome</keyword>
<dbReference type="RefSeq" id="WP_245170510.1">
    <property type="nucleotide sequence ID" value="NZ_JBEWCH010000036.1"/>
</dbReference>
<name>A0ABV2CI90_9BURK</name>
<gene>
    <name evidence="1" type="ORF">ABXL37_31650</name>
</gene>
<organism evidence="1 2">
    <name type="scientific">Burkholderia sola</name>
    <dbReference type="NCBI Taxonomy" id="2843302"/>
    <lineage>
        <taxon>Bacteria</taxon>
        <taxon>Pseudomonadati</taxon>
        <taxon>Pseudomonadota</taxon>
        <taxon>Betaproteobacteria</taxon>
        <taxon>Burkholderiales</taxon>
        <taxon>Burkholderiaceae</taxon>
        <taxon>Burkholderia</taxon>
        <taxon>Burkholderia cepacia complex</taxon>
    </lineage>
</organism>
<protein>
    <submittedName>
        <fullName evidence="1">WG repeat-containing protein</fullName>
    </submittedName>
</protein>
<evidence type="ECO:0000313" key="2">
    <source>
        <dbReference type="Proteomes" id="UP001548587"/>
    </source>
</evidence>
<sequence>MGADTITATIITRATLPMGNRAWLYLQPGNGDDARTIEFAESNNHFPLLWRVLLADGGAGDAITDQRVFGDAGTPNLMSDARAALARLSRLAAFVTAYPLPGDDPALARQFDAVVRHLGESIDALGDAHGAARLSANLDELSWLDDGDPNDYIDEKRDACTRLWWQVANCMDFRDVRGVRDALEIDTPADWGDWAWGFGFGGVSHHYFRRQNPPRRVTFAEMFDAGELHGNWLDHDTFSFRGSNGLWGVRRETDDAWDVIVPPEWTNLWASGARDDRLLWAARDGKVGLLLADGDVAGGGVRIVREPAFDAVWDFSGDVACVRVGERFGLVRTDGAWVLEPTLDDFGEFTGGVASASLNGRWGFVDTHGAWTIPPRFDDAHEFVNGAVAAAAEGERWGLIGRDGQWRAQPEWASLEWSSEWGAFVARRNGHVGLVDAKGRVIVEPHYAEVAPLTGGEHAEMFDELGTIRHIVRRDDGRCAIVDGQGRVLTPFDFVNMGALTWLPDDEAVPGELFTRYAIGVLPGEPGQLAICDLETGATIAQGRYDDVAGLFWGADHGWLASVQDDDGHDVRATVLRADGTVLHPARYTRIGDDALFDDDRDDDARHATLMPWFVRRVEIAQRWRMDEPVAALRDDGVPVWLYADGHATTTLR</sequence>